<evidence type="ECO:0000313" key="2">
    <source>
        <dbReference type="Proteomes" id="UP000177230"/>
    </source>
</evidence>
<comment type="caution">
    <text evidence="1">The sequence shown here is derived from an EMBL/GenBank/DDBJ whole genome shotgun (WGS) entry which is preliminary data.</text>
</comment>
<sequence>MKLTPLKCPHCGAKLKITGNTVLAACQYCGHAAEFTGESAIKLDQIIIKSQGPPDILLPFWRISYQAKISSLAAHAPQSPFQQDGAEAFFRGKDVKPEDLDIPSRMLVAAFKVNNFINYTADLSQALSLKLDRDLPEKEAEKSMDYGLCYYGHLDAQGMVEVLLRVLANKKSRDILDLDFDIKWGERNILWWPFKQDGDCWRDMLYEQRLLQSALEK</sequence>
<dbReference type="AlphaFoldDB" id="A0A1F5RE39"/>
<proteinExistence type="predicted"/>
<gene>
    <name evidence="1" type="ORF">A2024_00315</name>
</gene>
<accession>A0A1F5RE39</accession>
<reference evidence="1 2" key="1">
    <citation type="journal article" date="2016" name="Nat. Commun.">
        <title>Thousands of microbial genomes shed light on interconnected biogeochemical processes in an aquifer system.</title>
        <authorList>
            <person name="Anantharaman K."/>
            <person name="Brown C.T."/>
            <person name="Hug L.A."/>
            <person name="Sharon I."/>
            <person name="Castelle C.J."/>
            <person name="Probst A.J."/>
            <person name="Thomas B.C."/>
            <person name="Singh A."/>
            <person name="Wilkins M.J."/>
            <person name="Karaoz U."/>
            <person name="Brodie E.L."/>
            <person name="Williams K.H."/>
            <person name="Hubbard S.S."/>
            <person name="Banfield J.F."/>
        </authorList>
    </citation>
    <scope>NUCLEOTIDE SEQUENCE [LARGE SCALE GENOMIC DNA]</scope>
</reference>
<evidence type="ECO:0000313" key="1">
    <source>
        <dbReference type="EMBL" id="OGF12664.1"/>
    </source>
</evidence>
<evidence type="ECO:0008006" key="3">
    <source>
        <dbReference type="Google" id="ProtNLM"/>
    </source>
</evidence>
<dbReference type="Proteomes" id="UP000177230">
    <property type="component" value="Unassembled WGS sequence"/>
</dbReference>
<name>A0A1F5RE39_9BACT</name>
<protein>
    <recommendedName>
        <fullName evidence="3">Zinc ribbon domain-containing protein</fullName>
    </recommendedName>
</protein>
<organism evidence="1 2">
    <name type="scientific">Candidatus Edwardsbacteria bacterium GWF2_54_11</name>
    <dbReference type="NCBI Taxonomy" id="1817851"/>
    <lineage>
        <taxon>Bacteria</taxon>
        <taxon>Candidatus Edwardsiibacteriota</taxon>
    </lineage>
</organism>
<dbReference type="EMBL" id="MFFM01000033">
    <property type="protein sequence ID" value="OGF12664.1"/>
    <property type="molecule type" value="Genomic_DNA"/>
</dbReference>